<protein>
    <submittedName>
        <fullName evidence="12">GOLD domain-containing protein</fullName>
    </submittedName>
</protein>
<evidence type="ECO:0000256" key="7">
    <source>
        <dbReference type="ARBA" id="ARBA00037847"/>
    </source>
</evidence>
<evidence type="ECO:0000256" key="2">
    <source>
        <dbReference type="ARBA" id="ARBA00007104"/>
    </source>
</evidence>
<evidence type="ECO:0000313" key="11">
    <source>
        <dbReference type="Proteomes" id="UP000887572"/>
    </source>
</evidence>
<dbReference type="InterPro" id="IPR015720">
    <property type="entry name" value="Emp24-like"/>
</dbReference>
<evidence type="ECO:0000256" key="8">
    <source>
        <dbReference type="RuleBase" id="RU003827"/>
    </source>
</evidence>
<keyword evidence="6 9" id="KW-0472">Membrane</keyword>
<dbReference type="SUPFAM" id="SSF101576">
    <property type="entry name" value="Supernatant protein factor (SPF), C-terminal domain"/>
    <property type="match status" value="1"/>
</dbReference>
<dbReference type="InterPro" id="IPR011990">
    <property type="entry name" value="TPR-like_helical_dom_sf"/>
</dbReference>
<dbReference type="Gene3D" id="1.25.40.10">
    <property type="entry name" value="Tetratricopeptide repeat domain"/>
    <property type="match status" value="1"/>
</dbReference>
<comment type="subcellular location">
    <subcellularLocation>
        <location evidence="7">Endomembrane system</location>
        <topology evidence="7">Single-pass membrane protein</topology>
    </subcellularLocation>
    <subcellularLocation>
        <location evidence="1 8">Membrane</location>
        <topology evidence="1 8">Single-pass type I membrane protein</topology>
    </subcellularLocation>
</comment>
<evidence type="ECO:0000256" key="1">
    <source>
        <dbReference type="ARBA" id="ARBA00004479"/>
    </source>
</evidence>
<dbReference type="AlphaFoldDB" id="A0A914HVF5"/>
<evidence type="ECO:0000256" key="6">
    <source>
        <dbReference type="ARBA" id="ARBA00023136"/>
    </source>
</evidence>
<dbReference type="SUPFAM" id="SSF48452">
    <property type="entry name" value="TPR-like"/>
    <property type="match status" value="1"/>
</dbReference>
<keyword evidence="5 9" id="KW-1133">Transmembrane helix</keyword>
<sequence>MLAQQNTSFTPPTTSGFSFVEQNEEEIVMAIVVEAGRLDCVYQTIAAPKYQSFEVVYQVVKGGEHDITFSLKSPAGFMIANDPRKSDGTHRFVLDEPQHGRGDYALCFDNTFSYTNSKKVFFEIYLLDKDGNYLSDNDLKVIQRKDGLLEEHFEVFNMVTTKVKGNLNEIERAQAQFRAIEARDRFIIETAFERINLWSFVHLFCLLFAAGIQVFMLRSLFVDDSLREIEAERLRGEGNECFRHKLFNKSVLLYTRALEMDPTNSVLWSNRAQAYLNLHKPEKAYMDACGVLWH</sequence>
<dbReference type="GO" id="GO:0016020">
    <property type="term" value="C:membrane"/>
    <property type="evidence" value="ECO:0007669"/>
    <property type="project" value="UniProtKB-SubCell"/>
</dbReference>
<dbReference type="InterPro" id="IPR009038">
    <property type="entry name" value="GOLD_dom"/>
</dbReference>
<dbReference type="PANTHER" id="PTHR22811">
    <property type="entry name" value="TRANSMEMBRANE EMP24 DOMAIN-CONTAINING PROTEIN"/>
    <property type="match status" value="1"/>
</dbReference>
<dbReference type="SMART" id="SM01190">
    <property type="entry name" value="EMP24_GP25L"/>
    <property type="match status" value="1"/>
</dbReference>
<evidence type="ECO:0000256" key="3">
    <source>
        <dbReference type="ARBA" id="ARBA00022692"/>
    </source>
</evidence>
<dbReference type="GO" id="GO:0012505">
    <property type="term" value="C:endomembrane system"/>
    <property type="evidence" value="ECO:0007669"/>
    <property type="project" value="UniProtKB-SubCell"/>
</dbReference>
<dbReference type="PROSITE" id="PS50866">
    <property type="entry name" value="GOLD"/>
    <property type="match status" value="1"/>
</dbReference>
<dbReference type="InterPro" id="IPR036598">
    <property type="entry name" value="GOLD_dom_sf"/>
</dbReference>
<organism evidence="11 12">
    <name type="scientific">Globodera rostochiensis</name>
    <name type="common">Golden nematode worm</name>
    <name type="synonym">Heterodera rostochiensis</name>
    <dbReference type="NCBI Taxonomy" id="31243"/>
    <lineage>
        <taxon>Eukaryota</taxon>
        <taxon>Metazoa</taxon>
        <taxon>Ecdysozoa</taxon>
        <taxon>Nematoda</taxon>
        <taxon>Chromadorea</taxon>
        <taxon>Rhabditida</taxon>
        <taxon>Tylenchina</taxon>
        <taxon>Tylenchomorpha</taxon>
        <taxon>Tylenchoidea</taxon>
        <taxon>Heteroderidae</taxon>
        <taxon>Heteroderinae</taxon>
        <taxon>Globodera</taxon>
    </lineage>
</organism>
<keyword evidence="4" id="KW-0732">Signal</keyword>
<dbReference type="WBParaSite" id="Gr19_v10_g5037.t1">
    <property type="protein sequence ID" value="Gr19_v10_g5037.t1"/>
    <property type="gene ID" value="Gr19_v10_g5037"/>
</dbReference>
<keyword evidence="3 8" id="KW-0812">Transmembrane</keyword>
<evidence type="ECO:0000259" key="10">
    <source>
        <dbReference type="PROSITE" id="PS50866"/>
    </source>
</evidence>
<feature type="domain" description="GOLD" evidence="10">
    <location>
        <begin position="38"/>
        <end position="126"/>
    </location>
</feature>
<evidence type="ECO:0000256" key="9">
    <source>
        <dbReference type="SAM" id="Phobius"/>
    </source>
</evidence>
<comment type="similarity">
    <text evidence="2 8">Belongs to the EMP24/GP25L family.</text>
</comment>
<accession>A0A914HVF5</accession>
<dbReference type="Pfam" id="PF01105">
    <property type="entry name" value="EMP24_GP25L"/>
    <property type="match status" value="1"/>
</dbReference>
<name>A0A914HVF5_GLORO</name>
<reference evidence="12" key="1">
    <citation type="submission" date="2022-11" db="UniProtKB">
        <authorList>
            <consortium name="WormBaseParasite"/>
        </authorList>
    </citation>
    <scope>IDENTIFICATION</scope>
</reference>
<feature type="transmembrane region" description="Helical" evidence="9">
    <location>
        <begin position="197"/>
        <end position="217"/>
    </location>
</feature>
<proteinExistence type="inferred from homology"/>
<evidence type="ECO:0000256" key="4">
    <source>
        <dbReference type="ARBA" id="ARBA00022729"/>
    </source>
</evidence>
<dbReference type="Pfam" id="PF13431">
    <property type="entry name" value="TPR_17"/>
    <property type="match status" value="1"/>
</dbReference>
<evidence type="ECO:0000313" key="12">
    <source>
        <dbReference type="WBParaSite" id="Gr19_v10_g5037.t1"/>
    </source>
</evidence>
<dbReference type="Proteomes" id="UP000887572">
    <property type="component" value="Unplaced"/>
</dbReference>
<evidence type="ECO:0000256" key="5">
    <source>
        <dbReference type="ARBA" id="ARBA00022989"/>
    </source>
</evidence>
<keyword evidence="11" id="KW-1185">Reference proteome</keyword>